<gene>
    <name evidence="1" type="ORF">ACFSKP_17270</name>
</gene>
<proteinExistence type="predicted"/>
<dbReference type="RefSeq" id="WP_250431361.1">
    <property type="nucleotide sequence ID" value="NZ_JALPRR010000003.1"/>
</dbReference>
<dbReference type="Proteomes" id="UP001597374">
    <property type="component" value="Unassembled WGS sequence"/>
</dbReference>
<evidence type="ECO:0000313" key="2">
    <source>
        <dbReference type="Proteomes" id="UP001597374"/>
    </source>
</evidence>
<evidence type="ECO:0000313" key="1">
    <source>
        <dbReference type="EMBL" id="MFD2248023.1"/>
    </source>
</evidence>
<protein>
    <recommendedName>
        <fullName evidence="3">STAS/SEC14 domain-containing protein</fullName>
    </recommendedName>
</protein>
<keyword evidence="2" id="KW-1185">Reference proteome</keyword>
<comment type="caution">
    <text evidence="1">The sequence shown here is derived from an EMBL/GenBank/DDBJ whole genome shotgun (WGS) entry which is preliminary data.</text>
</comment>
<reference evidence="2" key="1">
    <citation type="journal article" date="2019" name="Int. J. Syst. Evol. Microbiol.">
        <title>The Global Catalogue of Microorganisms (GCM) 10K type strain sequencing project: providing services to taxonomists for standard genome sequencing and annotation.</title>
        <authorList>
            <consortium name="The Broad Institute Genomics Platform"/>
            <consortium name="The Broad Institute Genome Sequencing Center for Infectious Disease"/>
            <person name="Wu L."/>
            <person name="Ma J."/>
        </authorList>
    </citation>
    <scope>NUCLEOTIDE SEQUENCE [LARGE SCALE GENOMIC DNA]</scope>
    <source>
        <strain evidence="2">CGMCC 4.1782</strain>
    </source>
</reference>
<sequence length="138" mass="15986">MEHNFIHYHNSLGRRYCTIRYMEENKILSLIWKGTATEESIKEVEQGVLQMLRKYDCRGIVNDVQEFFNAPTGFLSALTKQVWDKKVVSTSDVQVIAHVLPPDDILPSPVPYSTESPEIRYFPNKLDALEWVNNSLKN</sequence>
<accession>A0ABW5D1V4</accession>
<dbReference type="EMBL" id="JBHUIM010000002">
    <property type="protein sequence ID" value="MFD2248023.1"/>
    <property type="molecule type" value="Genomic_DNA"/>
</dbReference>
<evidence type="ECO:0008006" key="3">
    <source>
        <dbReference type="Google" id="ProtNLM"/>
    </source>
</evidence>
<name>A0ABW5D1V4_9BACT</name>
<organism evidence="1 2">
    <name type="scientific">Pontibacter ruber</name>
    <dbReference type="NCBI Taxonomy" id="1343895"/>
    <lineage>
        <taxon>Bacteria</taxon>
        <taxon>Pseudomonadati</taxon>
        <taxon>Bacteroidota</taxon>
        <taxon>Cytophagia</taxon>
        <taxon>Cytophagales</taxon>
        <taxon>Hymenobacteraceae</taxon>
        <taxon>Pontibacter</taxon>
    </lineage>
</organism>